<comment type="function">
    <text evidence="7">SbcCD cleaves DNA hairpin structures. These structures can inhibit DNA replication and are intermediates in certain DNA recombination reactions. The complex acts as a 3'-&gt;5' double strand exonuclease that can open hairpins. It also has a 5' single-strand endonuclease activity.</text>
</comment>
<keyword evidence="11" id="KW-1185">Reference proteome</keyword>
<dbReference type="SUPFAM" id="SSF56300">
    <property type="entry name" value="Metallo-dependent phosphatases"/>
    <property type="match status" value="1"/>
</dbReference>
<dbReference type="RefSeq" id="WP_166289175.1">
    <property type="nucleotide sequence ID" value="NZ_CAWPIE010000012.1"/>
</dbReference>
<organism evidence="10 11">
    <name type="scientific">Photorhabdus stackebrandtii</name>
    <dbReference type="NCBI Taxonomy" id="1123042"/>
    <lineage>
        <taxon>Bacteria</taxon>
        <taxon>Pseudomonadati</taxon>
        <taxon>Pseudomonadota</taxon>
        <taxon>Gammaproteobacteria</taxon>
        <taxon>Enterobacterales</taxon>
        <taxon>Morganellaceae</taxon>
        <taxon>Photorhabdus</taxon>
    </lineage>
</organism>
<feature type="domain" description="Calcineurin-like phosphoesterase" evidence="8">
    <location>
        <begin position="1"/>
        <end position="232"/>
    </location>
</feature>
<dbReference type="EMBL" id="PUJV01000012">
    <property type="protein sequence ID" value="NHB97096.1"/>
    <property type="molecule type" value="Genomic_DNA"/>
</dbReference>
<dbReference type="Gene3D" id="3.30.160.720">
    <property type="match status" value="1"/>
</dbReference>
<dbReference type="GO" id="GO:0006310">
    <property type="term" value="P:DNA recombination"/>
    <property type="evidence" value="ECO:0007669"/>
    <property type="project" value="UniProtKB-KW"/>
</dbReference>
<dbReference type="InterPro" id="IPR004843">
    <property type="entry name" value="Calcineurin-like_PHP"/>
</dbReference>
<feature type="domain" description="Nuclease SbcCD subunit D C-terminal" evidence="9">
    <location>
        <begin position="282"/>
        <end position="379"/>
    </location>
</feature>
<comment type="caution">
    <text evidence="10">The sequence shown here is derived from an EMBL/GenBank/DDBJ whole genome shotgun (WGS) entry which is preliminary data.</text>
</comment>
<dbReference type="PANTHER" id="PTHR30337:SF0">
    <property type="entry name" value="NUCLEASE SBCCD SUBUNIT D"/>
    <property type="match status" value="1"/>
</dbReference>
<dbReference type="AlphaFoldDB" id="A0A7X5TKL6"/>
<dbReference type="InterPro" id="IPR004593">
    <property type="entry name" value="SbcD"/>
</dbReference>
<keyword evidence="4 7" id="KW-0540">Nuclease</keyword>
<keyword evidence="7" id="KW-0255">Endonuclease</keyword>
<dbReference type="InterPro" id="IPR029052">
    <property type="entry name" value="Metallo-depent_PP-like"/>
</dbReference>
<dbReference type="Proteomes" id="UP000547931">
    <property type="component" value="Unassembled WGS sequence"/>
</dbReference>
<dbReference type="NCBIfam" id="NF008206">
    <property type="entry name" value="PRK10966.1"/>
    <property type="match status" value="1"/>
</dbReference>
<dbReference type="GO" id="GO:0004519">
    <property type="term" value="F:endonuclease activity"/>
    <property type="evidence" value="ECO:0007669"/>
    <property type="project" value="UniProtKB-KW"/>
</dbReference>
<dbReference type="Pfam" id="PF00149">
    <property type="entry name" value="Metallophos"/>
    <property type="match status" value="1"/>
</dbReference>
<evidence type="ECO:0000256" key="4">
    <source>
        <dbReference type="ARBA" id="ARBA00022722"/>
    </source>
</evidence>
<keyword evidence="7" id="KW-0233">DNA recombination</keyword>
<gene>
    <name evidence="7" type="primary">sbcD</name>
    <name evidence="10" type="ORF">C5470_12030</name>
</gene>
<dbReference type="InterPro" id="IPR050535">
    <property type="entry name" value="DNA_Repair-Maintenance_Comp"/>
</dbReference>
<dbReference type="InterPro" id="IPR026843">
    <property type="entry name" value="SbcD_C"/>
</dbReference>
<evidence type="ECO:0000256" key="2">
    <source>
        <dbReference type="ARBA" id="ARBA00011322"/>
    </source>
</evidence>
<dbReference type="PANTHER" id="PTHR30337">
    <property type="entry name" value="COMPONENT OF ATP-DEPENDENT DSDNA EXONUCLEASE"/>
    <property type="match status" value="1"/>
</dbReference>
<evidence type="ECO:0000256" key="1">
    <source>
        <dbReference type="ARBA" id="ARBA00010555"/>
    </source>
</evidence>
<dbReference type="NCBIfam" id="TIGR00619">
    <property type="entry name" value="sbcd"/>
    <property type="match status" value="1"/>
</dbReference>
<comment type="subunit">
    <text evidence="2 7">Heterodimer of SbcC and SbcD.</text>
</comment>
<dbReference type="Gene3D" id="3.60.21.10">
    <property type="match status" value="1"/>
</dbReference>
<evidence type="ECO:0000256" key="6">
    <source>
        <dbReference type="ARBA" id="ARBA00022839"/>
    </source>
</evidence>
<sequence>MRIIHTSDWHLGQYFFTKSRAAEHQHFLRWLIKQVENYQVDALIVTGDVFDTGSPPSYARELYNRFVVELQPTRCQLIILGGNHDSVATLNESKELLSCLNTTVIANADEDPQKQIKVLNTKEGNIGAILCAIPFLRPRDIMTSQSGQSGEQKQLALQEAIAEHYDRLYQQACKLRDELNLPLPVIATGHLTTVGASATDSVRDIYIGTLDAFPAQAFPPADYIALGHIHRPQLVAKSEHIRYSGSPIPLSFDEVGQEKSVCLVEFTQDKLESIKLLPIPQYQPIQLIRGNLQQIEQQLQTFNDYKGERPVWLDIEVATQDYLHDIQKRIQSMVTKLPVEVILLRRSKTQRHNMQVQENRETLTELSVNEVFTRRLEQSELEDEEHKKRLTTLFEQTLNNLYQDKNKEEQA</sequence>
<evidence type="ECO:0000256" key="3">
    <source>
        <dbReference type="ARBA" id="ARBA00013365"/>
    </source>
</evidence>
<reference evidence="10 11" key="1">
    <citation type="submission" date="2018-02" db="EMBL/GenBank/DDBJ databases">
        <authorList>
            <person name="Machado R.A."/>
        </authorList>
    </citation>
    <scope>NUCLEOTIDE SEQUENCE [LARGE SCALE GENOMIC DNA]</scope>
    <source>
        <strain evidence="10 11">DSM 23271</strain>
    </source>
</reference>
<evidence type="ECO:0000259" key="9">
    <source>
        <dbReference type="Pfam" id="PF12320"/>
    </source>
</evidence>
<dbReference type="GO" id="GO:0006260">
    <property type="term" value="P:DNA replication"/>
    <property type="evidence" value="ECO:0007669"/>
    <property type="project" value="UniProtKB-KW"/>
</dbReference>
<protein>
    <recommendedName>
        <fullName evidence="3 7">Nuclease SbcCD subunit D</fullName>
    </recommendedName>
</protein>
<evidence type="ECO:0000313" key="10">
    <source>
        <dbReference type="EMBL" id="NHB97096.1"/>
    </source>
</evidence>
<proteinExistence type="inferred from homology"/>
<evidence type="ECO:0000259" key="8">
    <source>
        <dbReference type="Pfam" id="PF00149"/>
    </source>
</evidence>
<name>A0A7X5TKL6_9GAMM</name>
<keyword evidence="7" id="KW-0235">DNA replication</keyword>
<keyword evidence="6 7" id="KW-0269">Exonuclease</keyword>
<dbReference type="Pfam" id="PF12320">
    <property type="entry name" value="SbcD_C"/>
    <property type="match status" value="1"/>
</dbReference>
<evidence type="ECO:0000256" key="7">
    <source>
        <dbReference type="RuleBase" id="RU363069"/>
    </source>
</evidence>
<dbReference type="CDD" id="cd00840">
    <property type="entry name" value="MPP_Mre11_N"/>
    <property type="match status" value="1"/>
</dbReference>
<accession>A0A7X5TKL6</accession>
<comment type="similarity">
    <text evidence="1 7">Belongs to the SbcD family.</text>
</comment>
<keyword evidence="5 7" id="KW-0378">Hydrolase</keyword>
<evidence type="ECO:0000256" key="5">
    <source>
        <dbReference type="ARBA" id="ARBA00022801"/>
    </source>
</evidence>
<evidence type="ECO:0000313" key="11">
    <source>
        <dbReference type="Proteomes" id="UP000547931"/>
    </source>
</evidence>
<dbReference type="GO" id="GO:0008408">
    <property type="term" value="F:3'-5' exonuclease activity"/>
    <property type="evidence" value="ECO:0007669"/>
    <property type="project" value="InterPro"/>
</dbReference>
<dbReference type="InterPro" id="IPR041796">
    <property type="entry name" value="Mre11_N"/>
</dbReference>